<keyword evidence="1" id="KW-0732">Signal</keyword>
<proteinExistence type="predicted"/>
<feature type="chain" id="PRO_5045622444" evidence="1">
    <location>
        <begin position="26"/>
        <end position="563"/>
    </location>
</feature>
<evidence type="ECO:0000256" key="1">
    <source>
        <dbReference type="SAM" id="SignalP"/>
    </source>
</evidence>
<feature type="signal peptide" evidence="1">
    <location>
        <begin position="1"/>
        <end position="25"/>
    </location>
</feature>
<dbReference type="InterPro" id="IPR011990">
    <property type="entry name" value="TPR-like_helical_dom_sf"/>
</dbReference>
<dbReference type="InterPro" id="IPR041662">
    <property type="entry name" value="SusD-like_2"/>
</dbReference>
<gene>
    <name evidence="2" type="ORF">MKQ68_10105</name>
</gene>
<dbReference type="Proteomes" id="UP001162741">
    <property type="component" value="Chromosome"/>
</dbReference>
<dbReference type="Pfam" id="PF12771">
    <property type="entry name" value="SusD-like_2"/>
    <property type="match status" value="1"/>
</dbReference>
<evidence type="ECO:0000313" key="3">
    <source>
        <dbReference type="Proteomes" id="UP001162741"/>
    </source>
</evidence>
<protein>
    <submittedName>
        <fullName evidence="2">SusD/RagB family nutrient-binding outer membrane lipoprotein</fullName>
    </submittedName>
</protein>
<name>A0ABY6J705_9BACT</name>
<dbReference type="SUPFAM" id="SSF48452">
    <property type="entry name" value="TPR-like"/>
    <property type="match status" value="1"/>
</dbReference>
<dbReference type="Gene3D" id="1.25.40.390">
    <property type="match status" value="1"/>
</dbReference>
<accession>A0ABY6J705</accession>
<sequence length="563" mass="63058">MKKIFINVSFAAVLLAMGCSRDRYAELNTDPSQVGVTVVLPEMLFPNAPLALHTNDFEAYYDFNRNIEYWIGAWVPLGGNSGIITRFRTPTTASSYPYRYDNLYFRETTGAGGAMLGLREVIDKMPAGERAKHLHMRAISYVPMAYGAFNLSDAIGSVAYTQGMRARYTDPPLLKPKFDTQEALYDTLENELKAAVAVLSAPPSVEQKKLGTYDLYFRGTGNESLNWAQAANSLRLRIAMRMLKRKPQAAAAIINSVLTDAVGPINSRASNWVFKGGENVGNGGNYNLAAALSGQKASIDFQYKTTDPRMRIMYQKVALTEAQFNTFKANGTIAASEVYQTYRGRPTSPDAQNNPATRFYFNYITGTTAYVSYMQQALFNRAVGLGFLNYPVITYAEVCFMRAELAARGITAENAAEWYYKGIDASCADYDQWGKDANVAEYVALSTAEVTAYKNHPDIVYNPAKGVEQIAIQQFFHHWKNPSELWANIRRTGYPSPTGVVFQAERIMNNGVEQVMPRRWSLFMPPITDLNYENRKAAIEEMQKDPELGDLTDITGRVWWDKK</sequence>
<keyword evidence="3" id="KW-1185">Reference proteome</keyword>
<dbReference type="PROSITE" id="PS51257">
    <property type="entry name" value="PROKAR_LIPOPROTEIN"/>
    <property type="match status" value="1"/>
</dbReference>
<reference evidence="2" key="1">
    <citation type="submission" date="2022-10" db="EMBL/GenBank/DDBJ databases">
        <title>Chitinophaga sp. nov., isolated from soil.</title>
        <authorList>
            <person name="Jeon C.O."/>
        </authorList>
    </citation>
    <scope>NUCLEOTIDE SEQUENCE</scope>
    <source>
        <strain evidence="2">R8</strain>
    </source>
</reference>
<dbReference type="RefSeq" id="WP_264283184.1">
    <property type="nucleotide sequence ID" value="NZ_CP107006.1"/>
</dbReference>
<organism evidence="2 3">
    <name type="scientific">Chitinophaga horti</name>
    <dbReference type="NCBI Taxonomy" id="2920382"/>
    <lineage>
        <taxon>Bacteria</taxon>
        <taxon>Pseudomonadati</taxon>
        <taxon>Bacteroidota</taxon>
        <taxon>Chitinophagia</taxon>
        <taxon>Chitinophagales</taxon>
        <taxon>Chitinophagaceae</taxon>
        <taxon>Chitinophaga</taxon>
    </lineage>
</organism>
<dbReference type="EMBL" id="CP107006">
    <property type="protein sequence ID" value="UYQ95451.1"/>
    <property type="molecule type" value="Genomic_DNA"/>
</dbReference>
<evidence type="ECO:0000313" key="2">
    <source>
        <dbReference type="EMBL" id="UYQ95451.1"/>
    </source>
</evidence>
<keyword evidence="2" id="KW-0449">Lipoprotein</keyword>